<dbReference type="InterPro" id="IPR050377">
    <property type="entry name" value="Radical_SAM_PqqE_MftC-like"/>
</dbReference>
<sequence length="471" mass="52569">MSAQTLPIQLTGRPILHQHKNGYWVTNERIVDGKPHQHQCNINVTGKLLLQEINGERSLPEVISNFCTKYDLNPADASPWIISFIKQMTDEGVTKISNQTTAHTKLVVIGSDDSIFPVHASLEVTDKCNLECSFCYFSAGPNNKNSMSLVTAIRIMDELRTNGTTMIDLTGGEFFLNHDAAEILEYACRNFAHIGLLTNGTHIPQAALDILTEHKNKVFVNVSIDSTNPELHNRIRGARNAFERSVASVKRLTSNGIKVRIASVIFQDNMWEIESLAKLAIELGAFSFSFNFVEGFGRGEGFRRERMIPQSSEYGAYLRRILKKYESIIPIIKGEEGSDSIGINCGAGTNGITISADGSLRPCPLFPKNSRFGDFHETSLTDIFGTDIYNRLLDVPAPSSKTGCPTDCPHYYECHMCFLRGLQQNIHRSSNDYCKWVTLNNLYDLVDLIRPKPVALDLPSLPLPPRSEKID</sequence>
<dbReference type="GO" id="GO:0051536">
    <property type="term" value="F:iron-sulfur cluster binding"/>
    <property type="evidence" value="ECO:0007669"/>
    <property type="project" value="UniProtKB-KW"/>
</dbReference>
<evidence type="ECO:0000256" key="1">
    <source>
        <dbReference type="ARBA" id="ARBA00022691"/>
    </source>
</evidence>
<evidence type="ECO:0000313" key="6">
    <source>
        <dbReference type="EMBL" id="ERK54159.1"/>
    </source>
</evidence>
<dbReference type="EMBL" id="ACVN02000221">
    <property type="protein sequence ID" value="ERK54159.1"/>
    <property type="molecule type" value="Genomic_DNA"/>
</dbReference>
<proteinExistence type="predicted"/>
<evidence type="ECO:0000256" key="3">
    <source>
        <dbReference type="ARBA" id="ARBA00023004"/>
    </source>
</evidence>
<dbReference type="SFLD" id="SFLDS00029">
    <property type="entry name" value="Radical_SAM"/>
    <property type="match status" value="1"/>
</dbReference>
<dbReference type="OrthoDB" id="9782387at2"/>
<accession>U2QDB3</accession>
<dbReference type="PANTHER" id="PTHR11228">
    <property type="entry name" value="RADICAL SAM DOMAIN PROTEIN"/>
    <property type="match status" value="1"/>
</dbReference>
<feature type="domain" description="Radical SAM core" evidence="5">
    <location>
        <begin position="114"/>
        <end position="335"/>
    </location>
</feature>
<dbReference type="Pfam" id="PF04055">
    <property type="entry name" value="Radical_SAM"/>
    <property type="match status" value="1"/>
</dbReference>
<dbReference type="SFLD" id="SFLDG01067">
    <property type="entry name" value="SPASM/twitch_domain_containing"/>
    <property type="match status" value="1"/>
</dbReference>
<keyword evidence="2" id="KW-0479">Metal-binding</keyword>
<keyword evidence="3" id="KW-0408">Iron</keyword>
<evidence type="ECO:0000256" key="2">
    <source>
        <dbReference type="ARBA" id="ARBA00022723"/>
    </source>
</evidence>
<dbReference type="InterPro" id="IPR058240">
    <property type="entry name" value="rSAM_sf"/>
</dbReference>
<evidence type="ECO:0000313" key="7">
    <source>
        <dbReference type="Proteomes" id="UP000017052"/>
    </source>
</evidence>
<evidence type="ECO:0000256" key="4">
    <source>
        <dbReference type="ARBA" id="ARBA00023014"/>
    </source>
</evidence>
<reference evidence="6" key="1">
    <citation type="submission" date="2013-08" db="EMBL/GenBank/DDBJ databases">
        <authorList>
            <person name="Durkin A.S."/>
            <person name="Haft D.R."/>
            <person name="McCorrison J."/>
            <person name="Torralba M."/>
            <person name="Gillis M."/>
            <person name="Haft D.H."/>
            <person name="Methe B."/>
            <person name="Sutton G."/>
            <person name="Nelson K.E."/>
        </authorList>
    </citation>
    <scope>NUCLEOTIDE SEQUENCE [LARGE SCALE GENOMIC DNA]</scope>
    <source>
        <strain evidence="6">F0233</strain>
    </source>
</reference>
<dbReference type="AlphaFoldDB" id="U2QDB3"/>
<comment type="caution">
    <text evidence="6">The sequence shown here is derived from an EMBL/GenBank/DDBJ whole genome shotgun (WGS) entry which is preliminary data.</text>
</comment>
<keyword evidence="4" id="KW-0411">Iron-sulfur</keyword>
<dbReference type="SFLD" id="SFLDG01386">
    <property type="entry name" value="main_SPASM_domain-containing"/>
    <property type="match status" value="1"/>
</dbReference>
<name>U2QDB3_9ACTN</name>
<dbReference type="GeneID" id="95359648"/>
<dbReference type="Gene3D" id="3.20.20.70">
    <property type="entry name" value="Aldolase class I"/>
    <property type="match status" value="1"/>
</dbReference>
<dbReference type="InterPro" id="IPR007197">
    <property type="entry name" value="rSAM"/>
</dbReference>
<dbReference type="Pfam" id="PF13186">
    <property type="entry name" value="SPASM"/>
    <property type="match status" value="1"/>
</dbReference>
<dbReference type="SUPFAM" id="SSF102114">
    <property type="entry name" value="Radical SAM enzymes"/>
    <property type="match status" value="1"/>
</dbReference>
<dbReference type="GO" id="GO:0003824">
    <property type="term" value="F:catalytic activity"/>
    <property type="evidence" value="ECO:0007669"/>
    <property type="project" value="InterPro"/>
</dbReference>
<dbReference type="PROSITE" id="PS51918">
    <property type="entry name" value="RADICAL_SAM"/>
    <property type="match status" value="1"/>
</dbReference>
<keyword evidence="1" id="KW-0949">S-adenosyl-L-methionine</keyword>
<dbReference type="RefSeq" id="WP_021798025.1">
    <property type="nucleotide sequence ID" value="NZ_ACVN02000221.1"/>
</dbReference>
<dbReference type="GO" id="GO:0046872">
    <property type="term" value="F:metal ion binding"/>
    <property type="evidence" value="ECO:0007669"/>
    <property type="project" value="UniProtKB-KW"/>
</dbReference>
<evidence type="ECO:0000259" key="5">
    <source>
        <dbReference type="PROSITE" id="PS51918"/>
    </source>
</evidence>
<dbReference type="InterPro" id="IPR013785">
    <property type="entry name" value="Aldolase_TIM"/>
</dbReference>
<keyword evidence="7" id="KW-1185">Reference proteome</keyword>
<dbReference type="SMART" id="SM00729">
    <property type="entry name" value="Elp3"/>
    <property type="match status" value="1"/>
</dbReference>
<dbReference type="InterPro" id="IPR006638">
    <property type="entry name" value="Elp3/MiaA/NifB-like_rSAM"/>
</dbReference>
<organism evidence="6 7">
    <name type="scientific">Propionibacterium acidifaciens F0233</name>
    <dbReference type="NCBI Taxonomy" id="553198"/>
    <lineage>
        <taxon>Bacteria</taxon>
        <taxon>Bacillati</taxon>
        <taxon>Actinomycetota</taxon>
        <taxon>Actinomycetes</taxon>
        <taxon>Propionibacteriales</taxon>
        <taxon>Propionibacteriaceae</taxon>
        <taxon>Propionibacterium</taxon>
    </lineage>
</organism>
<gene>
    <name evidence="6" type="ORF">HMPREF0682_2654</name>
</gene>
<dbReference type="PANTHER" id="PTHR11228:SF7">
    <property type="entry name" value="PQQA PEPTIDE CYCLASE"/>
    <property type="match status" value="1"/>
</dbReference>
<dbReference type="CDD" id="cd01335">
    <property type="entry name" value="Radical_SAM"/>
    <property type="match status" value="1"/>
</dbReference>
<dbReference type="Proteomes" id="UP000017052">
    <property type="component" value="Unassembled WGS sequence"/>
</dbReference>
<dbReference type="InterPro" id="IPR023885">
    <property type="entry name" value="4Fe4S-binding_SPASM_dom"/>
</dbReference>
<protein>
    <submittedName>
        <fullName evidence="6">PqqD family protein</fullName>
    </submittedName>
</protein>